<protein>
    <submittedName>
        <fullName evidence="2">Uncharacterized protein</fullName>
    </submittedName>
</protein>
<name>A0A1B2HSD9_9PSEU</name>
<dbReference type="OrthoDB" id="4315881at2"/>
<dbReference type="EMBL" id="CP016793">
    <property type="protein sequence ID" value="ANZ40666.1"/>
    <property type="molecule type" value="Genomic_DNA"/>
</dbReference>
<accession>A0A1B2HSD9</accession>
<proteinExistence type="predicted"/>
<feature type="region of interest" description="Disordered" evidence="1">
    <location>
        <begin position="35"/>
        <end position="62"/>
    </location>
</feature>
<dbReference type="KEGG" id="led:BBK82_36375"/>
<sequence>MPLRDDHVRIDLLNCGPRGCWVRICVTADALRPLGLHPDQPTSRPTGVSPPPWWHAAESRGW</sequence>
<evidence type="ECO:0000313" key="2">
    <source>
        <dbReference type="EMBL" id="ANZ40666.1"/>
    </source>
</evidence>
<gene>
    <name evidence="2" type="ORF">BBK82_36375</name>
</gene>
<keyword evidence="3" id="KW-1185">Reference proteome</keyword>
<evidence type="ECO:0000256" key="1">
    <source>
        <dbReference type="SAM" id="MobiDB-lite"/>
    </source>
</evidence>
<dbReference type="AlphaFoldDB" id="A0A1B2HSD9"/>
<dbReference type="STRING" id="1586287.BBK82_36375"/>
<reference evidence="2 3" key="1">
    <citation type="submission" date="2016-07" db="EMBL/GenBank/DDBJ databases">
        <title>Complete genome sequence of the Lentzea guizhouensis DHS C013.</title>
        <authorList>
            <person name="Cao C."/>
        </authorList>
    </citation>
    <scope>NUCLEOTIDE SEQUENCE [LARGE SCALE GENOMIC DNA]</scope>
    <source>
        <strain evidence="2 3">DHS C013</strain>
    </source>
</reference>
<dbReference type="Proteomes" id="UP000093053">
    <property type="component" value="Chromosome"/>
</dbReference>
<evidence type="ECO:0000313" key="3">
    <source>
        <dbReference type="Proteomes" id="UP000093053"/>
    </source>
</evidence>
<organism evidence="2 3">
    <name type="scientific">Lentzea guizhouensis</name>
    <dbReference type="NCBI Taxonomy" id="1586287"/>
    <lineage>
        <taxon>Bacteria</taxon>
        <taxon>Bacillati</taxon>
        <taxon>Actinomycetota</taxon>
        <taxon>Actinomycetes</taxon>
        <taxon>Pseudonocardiales</taxon>
        <taxon>Pseudonocardiaceae</taxon>
        <taxon>Lentzea</taxon>
    </lineage>
</organism>
<dbReference type="RefSeq" id="WP_065919004.1">
    <property type="nucleotide sequence ID" value="NZ_CP016793.1"/>
</dbReference>